<dbReference type="Proteomes" id="UP001283361">
    <property type="component" value="Unassembled WGS sequence"/>
</dbReference>
<organism evidence="1 2">
    <name type="scientific">Elysia crispata</name>
    <name type="common">lettuce slug</name>
    <dbReference type="NCBI Taxonomy" id="231223"/>
    <lineage>
        <taxon>Eukaryota</taxon>
        <taxon>Metazoa</taxon>
        <taxon>Spiralia</taxon>
        <taxon>Lophotrochozoa</taxon>
        <taxon>Mollusca</taxon>
        <taxon>Gastropoda</taxon>
        <taxon>Heterobranchia</taxon>
        <taxon>Euthyneura</taxon>
        <taxon>Panpulmonata</taxon>
        <taxon>Sacoglossa</taxon>
        <taxon>Placobranchoidea</taxon>
        <taxon>Plakobranchidae</taxon>
        <taxon>Elysia</taxon>
    </lineage>
</organism>
<proteinExistence type="predicted"/>
<accession>A0AAE0Z5W9</accession>
<evidence type="ECO:0000313" key="1">
    <source>
        <dbReference type="EMBL" id="KAK3763478.1"/>
    </source>
</evidence>
<dbReference type="AlphaFoldDB" id="A0AAE0Z5W9"/>
<comment type="caution">
    <text evidence="1">The sequence shown here is derived from an EMBL/GenBank/DDBJ whole genome shotgun (WGS) entry which is preliminary data.</text>
</comment>
<reference evidence="1" key="1">
    <citation type="journal article" date="2023" name="G3 (Bethesda)">
        <title>A reference genome for the long-term kleptoplast-retaining sea slug Elysia crispata morphotype clarki.</title>
        <authorList>
            <person name="Eastman K.E."/>
            <person name="Pendleton A.L."/>
            <person name="Shaikh M.A."/>
            <person name="Suttiyut T."/>
            <person name="Ogas R."/>
            <person name="Tomko P."/>
            <person name="Gavelis G."/>
            <person name="Widhalm J.R."/>
            <person name="Wisecaver J.H."/>
        </authorList>
    </citation>
    <scope>NUCLEOTIDE SEQUENCE</scope>
    <source>
        <strain evidence="1">ECLA1</strain>
    </source>
</reference>
<dbReference type="EMBL" id="JAWDGP010004552">
    <property type="protein sequence ID" value="KAK3763478.1"/>
    <property type="molecule type" value="Genomic_DNA"/>
</dbReference>
<keyword evidence="2" id="KW-1185">Reference proteome</keyword>
<name>A0AAE0Z5W9_9GAST</name>
<evidence type="ECO:0000313" key="2">
    <source>
        <dbReference type="Proteomes" id="UP001283361"/>
    </source>
</evidence>
<sequence>MTTPPSLSPSLHLYFIYAWPTITSWTVVIGQTEGDTSQTDHSRYSALIVRDWPALRRAITELVLVDTFLKTWIPSTWKFSTVRPVTVFELKERDEANCFADFFTLLRSFPLASLTFLAGRFKLIEQLA</sequence>
<gene>
    <name evidence="1" type="ORF">RRG08_012212</name>
</gene>
<protein>
    <submittedName>
        <fullName evidence="1">Uncharacterized protein</fullName>
    </submittedName>
</protein>